<reference evidence="16" key="1">
    <citation type="submission" date="2014-09" db="EMBL/GenBank/DDBJ databases">
        <authorList>
            <person name="Gomez-Valero L."/>
        </authorList>
    </citation>
    <scope>NUCLEOTIDE SEQUENCE [LARGE SCALE GENOMIC DNA]</scope>
    <source>
        <strain evidence="16">ATCC700992</strain>
    </source>
</reference>
<dbReference type="PANTHER" id="PTHR43811">
    <property type="entry name" value="FKBP-TYPE PEPTIDYL-PROLYL CIS-TRANS ISOMERASE FKPA"/>
    <property type="match status" value="1"/>
</dbReference>
<protein>
    <recommendedName>
        <fullName evidence="12">Peptidyl-prolyl cis-trans isomerase</fullName>
        <ecNumber evidence="12">5.2.1.8</ecNumber>
    </recommendedName>
</protein>
<gene>
    <name evidence="15" type="primary">mip</name>
    <name evidence="15" type="ORF">LFA_0820</name>
</gene>
<comment type="subcellular location">
    <subcellularLocation>
        <location evidence="3">Cell outer membrane</location>
    </subcellularLocation>
</comment>
<feature type="signal peptide" evidence="13">
    <location>
        <begin position="1"/>
        <end position="20"/>
    </location>
</feature>
<dbReference type="EMBL" id="LN614827">
    <property type="protein sequence ID" value="CEG56267.1"/>
    <property type="molecule type" value="Genomic_DNA"/>
</dbReference>
<organism evidence="15 16">
    <name type="scientific">Legionella fallonii LLAP-10</name>
    <dbReference type="NCBI Taxonomy" id="1212491"/>
    <lineage>
        <taxon>Bacteria</taxon>
        <taxon>Pseudomonadati</taxon>
        <taxon>Pseudomonadota</taxon>
        <taxon>Gammaproteobacteria</taxon>
        <taxon>Legionellales</taxon>
        <taxon>Legionellaceae</taxon>
        <taxon>Legionella</taxon>
    </lineage>
</organism>
<feature type="domain" description="PPIase FKBP-type" evidence="14">
    <location>
        <begin position="144"/>
        <end position="230"/>
    </location>
</feature>
<dbReference type="PROSITE" id="PS50059">
    <property type="entry name" value="FKBP_PPIASE"/>
    <property type="match status" value="1"/>
</dbReference>
<evidence type="ECO:0000256" key="12">
    <source>
        <dbReference type="RuleBase" id="RU003915"/>
    </source>
</evidence>
<dbReference type="STRING" id="1212491.LFA_0820"/>
<dbReference type="InterPro" id="IPR000774">
    <property type="entry name" value="PPIase_FKBP_N"/>
</dbReference>
<evidence type="ECO:0000256" key="1">
    <source>
        <dbReference type="ARBA" id="ARBA00000971"/>
    </source>
</evidence>
<dbReference type="AlphaFoldDB" id="A0A098G1C2"/>
<dbReference type="Proteomes" id="UP000032430">
    <property type="component" value="Chromosome I"/>
</dbReference>
<evidence type="ECO:0000256" key="9">
    <source>
        <dbReference type="ARBA" id="ARBA00023235"/>
    </source>
</evidence>
<dbReference type="GO" id="GO:0009279">
    <property type="term" value="C:cell outer membrane"/>
    <property type="evidence" value="ECO:0007669"/>
    <property type="project" value="UniProtKB-SubCell"/>
</dbReference>
<accession>A0A098G1C2</accession>
<comment type="catalytic activity">
    <reaction evidence="1 11 12">
        <text>[protein]-peptidylproline (omega=180) = [protein]-peptidylproline (omega=0)</text>
        <dbReference type="Rhea" id="RHEA:16237"/>
        <dbReference type="Rhea" id="RHEA-COMP:10747"/>
        <dbReference type="Rhea" id="RHEA-COMP:10748"/>
        <dbReference type="ChEBI" id="CHEBI:83833"/>
        <dbReference type="ChEBI" id="CHEBI:83834"/>
        <dbReference type="EC" id="5.2.1.8"/>
    </reaction>
</comment>
<dbReference type="PRINTS" id="PR01730">
    <property type="entry name" value="INFPOTNTIATR"/>
</dbReference>
<dbReference type="InterPro" id="IPR001179">
    <property type="entry name" value="PPIase_FKBP_dom"/>
</dbReference>
<dbReference type="PANTHER" id="PTHR43811:SF57">
    <property type="entry name" value="FKBP-TYPE PEPTIDYL-PROLYL CIS-TRANS ISOMERASE FKPA-RELATED"/>
    <property type="match status" value="1"/>
</dbReference>
<sequence length="234" mass="24962">MKIKLVAAAVMGLAMSTAMAATDATSLTTDKDKLSYSIGADLGKNFKTQGIDINPEVLAKGMQDGMSGAQLILTEQQMKDVLNKFQKDLMAKRSAEFNKKADENKTKGEAFLKENKAKPGIVSLPSGLQYKIIESGNGSKPGKTDTVTVEYTGRLIDGTVFDSTEKTGKPATFQVSQVIPGWTEALQLMPAGSTWEIYVPSGLAYGPRSVGGPIGPNETLIFKIHLISVKKASA</sequence>
<dbReference type="EC" id="5.2.1.8" evidence="12"/>
<keyword evidence="9 11" id="KW-0413">Isomerase</keyword>
<evidence type="ECO:0000256" key="8">
    <source>
        <dbReference type="ARBA" id="ARBA00023136"/>
    </source>
</evidence>
<dbReference type="RefSeq" id="WP_045094968.1">
    <property type="nucleotide sequence ID" value="NZ_LN614827.1"/>
</dbReference>
<dbReference type="Pfam" id="PF00254">
    <property type="entry name" value="FKBP_C"/>
    <property type="match status" value="1"/>
</dbReference>
<dbReference type="SUPFAM" id="SSF54534">
    <property type="entry name" value="FKBP-like"/>
    <property type="match status" value="1"/>
</dbReference>
<evidence type="ECO:0000256" key="11">
    <source>
        <dbReference type="PROSITE-ProRule" id="PRU00277"/>
    </source>
</evidence>
<evidence type="ECO:0000256" key="4">
    <source>
        <dbReference type="ARBA" id="ARBA00006577"/>
    </source>
</evidence>
<keyword evidence="8" id="KW-0472">Membrane</keyword>
<evidence type="ECO:0000313" key="16">
    <source>
        <dbReference type="Proteomes" id="UP000032430"/>
    </source>
</evidence>
<dbReference type="InterPro" id="IPR036944">
    <property type="entry name" value="PPIase_FKBP_N_sf"/>
</dbReference>
<evidence type="ECO:0000256" key="5">
    <source>
        <dbReference type="ARBA" id="ARBA00022729"/>
    </source>
</evidence>
<evidence type="ECO:0000313" key="15">
    <source>
        <dbReference type="EMBL" id="CEG56267.1"/>
    </source>
</evidence>
<evidence type="ECO:0000256" key="13">
    <source>
        <dbReference type="SAM" id="SignalP"/>
    </source>
</evidence>
<dbReference type="KEGG" id="lfa:LFA_0820"/>
<evidence type="ECO:0000256" key="2">
    <source>
        <dbReference type="ARBA" id="ARBA00002861"/>
    </source>
</evidence>
<dbReference type="HOGENOM" id="CLU_013615_0_1_6"/>
<keyword evidence="7 11" id="KW-0697">Rotamase</keyword>
<evidence type="ECO:0000256" key="6">
    <source>
        <dbReference type="ARBA" id="ARBA00023026"/>
    </source>
</evidence>
<keyword evidence="10" id="KW-0998">Cell outer membrane</keyword>
<keyword evidence="6" id="KW-0843">Virulence</keyword>
<comment type="similarity">
    <text evidence="4 12">Belongs to the FKBP-type PPIase family.</text>
</comment>
<comment type="function">
    <text evidence="2">Essential virulence factor associated with macrophage infectivity. Exhibits PPIase activity.</text>
</comment>
<dbReference type="Gene3D" id="1.10.287.460">
    <property type="entry name" value="Peptidyl-prolyl cis-trans isomerase, FKBP-type, N-terminal domain"/>
    <property type="match status" value="1"/>
</dbReference>
<evidence type="ECO:0000259" key="14">
    <source>
        <dbReference type="PROSITE" id="PS50059"/>
    </source>
</evidence>
<dbReference type="Pfam" id="PF01346">
    <property type="entry name" value="FKBP_N"/>
    <property type="match status" value="1"/>
</dbReference>
<proteinExistence type="inferred from homology"/>
<dbReference type="InterPro" id="IPR008104">
    <property type="entry name" value="INFPOTNTIATR"/>
</dbReference>
<dbReference type="GO" id="GO:0003755">
    <property type="term" value="F:peptidyl-prolyl cis-trans isomerase activity"/>
    <property type="evidence" value="ECO:0007669"/>
    <property type="project" value="UniProtKB-UniRule"/>
</dbReference>
<evidence type="ECO:0000256" key="10">
    <source>
        <dbReference type="ARBA" id="ARBA00023237"/>
    </source>
</evidence>
<keyword evidence="16" id="KW-1185">Reference proteome</keyword>
<feature type="chain" id="PRO_5001942549" description="Peptidyl-prolyl cis-trans isomerase" evidence="13">
    <location>
        <begin position="21"/>
        <end position="234"/>
    </location>
</feature>
<name>A0A098G1C2_9GAMM</name>
<evidence type="ECO:0000256" key="7">
    <source>
        <dbReference type="ARBA" id="ARBA00023110"/>
    </source>
</evidence>
<keyword evidence="5 13" id="KW-0732">Signal</keyword>
<dbReference type="InterPro" id="IPR046357">
    <property type="entry name" value="PPIase_dom_sf"/>
</dbReference>
<dbReference type="Gene3D" id="3.10.50.40">
    <property type="match status" value="1"/>
</dbReference>
<evidence type="ECO:0000256" key="3">
    <source>
        <dbReference type="ARBA" id="ARBA00004442"/>
    </source>
</evidence>
<dbReference type="GO" id="GO:0006457">
    <property type="term" value="P:protein folding"/>
    <property type="evidence" value="ECO:0007669"/>
    <property type="project" value="InterPro"/>
</dbReference>